<evidence type="ECO:0000313" key="6">
    <source>
        <dbReference type="EMBL" id="MDO6123140.1"/>
    </source>
</evidence>
<name>A0ABT8XJ05_9HYPH</name>
<keyword evidence="2" id="KW-0808">Transferase</keyword>
<sequence>MIPSAYYNEINPYAAQWLRNLIAAGHIAPGDVDERSIVDVQPDDLIGYTQCHFFAGIGGWSLAARLAGWPDDRPLWTGSCPCQPFSVAGKGEGKEDERHLWPVFFSLIRARTPAVVMGEQVAAAVGKDWLDGVHSDLEGIDYTCGAAVVPACAVDAPHRRDRLWFVADATHQRLNRGGPAGPGRRNEHSNRSGVDVADPHIAERRANRTAWNVDDGQETGWDQGASYAAAGSRWLVGPDGKARRFEPGIRLLAHGVPARVGKLRAYGNAIVPQVAAEVIGAYLDTIDERDCPACGGTGRMGPFFPGGLSTVCGNCTPITATGASALRNMGGGDKPDGRDNVSGQPHGDSHDSAFQPAERTVQEPATDGDRSSEGAGQARRSSGHSRPLLGERARADDQSGDSGFGDPLTAGRDALEKERGDG</sequence>
<protein>
    <submittedName>
        <fullName evidence="6">DNA cytosine methyltransferase</fullName>
    </submittedName>
</protein>
<feature type="region of interest" description="Disordered" evidence="5">
    <location>
        <begin position="326"/>
        <end position="422"/>
    </location>
</feature>
<evidence type="ECO:0000256" key="4">
    <source>
        <dbReference type="ARBA" id="ARBA00047422"/>
    </source>
</evidence>
<dbReference type="InterPro" id="IPR029063">
    <property type="entry name" value="SAM-dependent_MTases_sf"/>
</dbReference>
<accession>A0ABT8XJ05</accession>
<dbReference type="Gene3D" id="3.40.50.150">
    <property type="entry name" value="Vaccinia Virus protein VP39"/>
    <property type="match status" value="1"/>
</dbReference>
<dbReference type="InterPro" id="IPR001525">
    <property type="entry name" value="C5_MeTfrase"/>
</dbReference>
<proteinExistence type="predicted"/>
<keyword evidence="7" id="KW-1185">Reference proteome</keyword>
<keyword evidence="3" id="KW-0680">Restriction system</keyword>
<evidence type="ECO:0000313" key="7">
    <source>
        <dbReference type="Proteomes" id="UP001177080"/>
    </source>
</evidence>
<comment type="catalytic activity">
    <reaction evidence="4">
        <text>a 2'-deoxycytidine in DNA + S-adenosyl-L-methionine = a 5-methyl-2'-deoxycytidine in DNA + S-adenosyl-L-homocysteine + H(+)</text>
        <dbReference type="Rhea" id="RHEA:13681"/>
        <dbReference type="Rhea" id="RHEA-COMP:11369"/>
        <dbReference type="Rhea" id="RHEA-COMP:11370"/>
        <dbReference type="ChEBI" id="CHEBI:15378"/>
        <dbReference type="ChEBI" id="CHEBI:57856"/>
        <dbReference type="ChEBI" id="CHEBI:59789"/>
        <dbReference type="ChEBI" id="CHEBI:85452"/>
        <dbReference type="ChEBI" id="CHEBI:85454"/>
        <dbReference type="EC" id="2.1.1.37"/>
    </reaction>
</comment>
<evidence type="ECO:0000256" key="1">
    <source>
        <dbReference type="ARBA" id="ARBA00022603"/>
    </source>
</evidence>
<dbReference type="RefSeq" id="WP_244760763.1">
    <property type="nucleotide sequence ID" value="NZ_JALJCJ010000002.1"/>
</dbReference>
<feature type="compositionally biased region" description="Basic and acidic residues" evidence="5">
    <location>
        <begin position="413"/>
        <end position="422"/>
    </location>
</feature>
<feature type="region of interest" description="Disordered" evidence="5">
    <location>
        <begin position="174"/>
        <end position="194"/>
    </location>
</feature>
<keyword evidence="1 6" id="KW-0489">Methyltransferase</keyword>
<reference evidence="6" key="1">
    <citation type="submission" date="2022-04" db="EMBL/GenBank/DDBJ databases">
        <title>Shinella lacus sp. nov., a novel member of the genus Shinella from water.</title>
        <authorList>
            <person name="Deng Y."/>
        </authorList>
    </citation>
    <scope>NUCLEOTIDE SEQUENCE</scope>
    <source>
        <strain evidence="6">JCM 31239</strain>
    </source>
</reference>
<evidence type="ECO:0000256" key="3">
    <source>
        <dbReference type="ARBA" id="ARBA00022747"/>
    </source>
</evidence>
<dbReference type="Proteomes" id="UP001177080">
    <property type="component" value="Unassembled WGS sequence"/>
</dbReference>
<comment type="caution">
    <text evidence="6">The sequence shown here is derived from an EMBL/GenBank/DDBJ whole genome shotgun (WGS) entry which is preliminary data.</text>
</comment>
<evidence type="ECO:0000256" key="5">
    <source>
        <dbReference type="SAM" id="MobiDB-lite"/>
    </source>
</evidence>
<organism evidence="6 7">
    <name type="scientific">Shinella curvata</name>
    <dbReference type="NCBI Taxonomy" id="1817964"/>
    <lineage>
        <taxon>Bacteria</taxon>
        <taxon>Pseudomonadati</taxon>
        <taxon>Pseudomonadota</taxon>
        <taxon>Alphaproteobacteria</taxon>
        <taxon>Hyphomicrobiales</taxon>
        <taxon>Rhizobiaceae</taxon>
        <taxon>Shinella</taxon>
    </lineage>
</organism>
<dbReference type="SUPFAM" id="SSF53335">
    <property type="entry name" value="S-adenosyl-L-methionine-dependent methyltransferases"/>
    <property type="match status" value="1"/>
</dbReference>
<evidence type="ECO:0000256" key="2">
    <source>
        <dbReference type="ARBA" id="ARBA00022679"/>
    </source>
</evidence>
<dbReference type="GO" id="GO:0032259">
    <property type="term" value="P:methylation"/>
    <property type="evidence" value="ECO:0007669"/>
    <property type="project" value="UniProtKB-KW"/>
</dbReference>
<gene>
    <name evidence="6" type="ORF">GB928_018285</name>
</gene>
<dbReference type="Pfam" id="PF00145">
    <property type="entry name" value="DNA_methylase"/>
    <property type="match status" value="1"/>
</dbReference>
<dbReference type="EMBL" id="WHSC02000007">
    <property type="protein sequence ID" value="MDO6123140.1"/>
    <property type="molecule type" value="Genomic_DNA"/>
</dbReference>
<dbReference type="GO" id="GO:0008168">
    <property type="term" value="F:methyltransferase activity"/>
    <property type="evidence" value="ECO:0007669"/>
    <property type="project" value="UniProtKB-KW"/>
</dbReference>